<dbReference type="KEGG" id="rec:RHECIAT_CH0003296"/>
<name>B3PVM4_RHIE6</name>
<dbReference type="AlphaFoldDB" id="B3PVM4"/>
<reference evidence="1 2" key="1">
    <citation type="submission" date="2008-04" db="EMBL/GenBank/DDBJ databases">
        <title>Genome diversity and DNA divergence of Rhizobium etli.</title>
        <authorList>
            <person name="Gonzalez V."/>
            <person name="Acosta J.L."/>
            <person name="Santamaria R.I."/>
            <person name="Bustos P."/>
            <person name="Hernandez-Gonzalez I.L."/>
            <person name="Fernandez J.L."/>
            <person name="Diaz R."/>
            <person name="Flores M."/>
            <person name="Mora J."/>
            <person name="Palacios R."/>
            <person name="Davila G."/>
        </authorList>
    </citation>
    <scope>NUCLEOTIDE SEQUENCE [LARGE SCALE GENOMIC DNA]</scope>
    <source>
        <strain evidence="1 2">CIAT 652</strain>
    </source>
</reference>
<sequence length="472" mass="52374">MNEIADMRKLLSDVGDADAREYLKEALVCYEAGAFRACIVMTANAVFENLIRRVTDFAEYDTPAKTLKVRIDTDLASQRSFEGHMIGELHKANFLTIDQKVGLVKIRDARNKAAHPSRVKSTPEEARAVFRIAIEEFIKPEWLTAAEGSRRLLYEMQCGSVFPEEGDDVEVVDEKLGQIDKTAHAKLIVDLWGELEQPTNDAFTRNAQRFLNAFAGKQDGRFRKQFTKLLAPKKPDPLVTAARDGGGTSNKRDDRWLPFLISADPFLLTVVNGSARKLLDERIAKIFLQPLSGEDAAIDATERYISAIALSPHREAIVESYPKAMKAAVNTVGLRAVLLGCLDKADSLKDHVLVPVFDAWNHGSSALLVAEALPDIDEKLANSLSAERAFDLVVSLCSFSRQVKEPALSDLVGSGFADAPALRTKAISFMNEQPDATMETLKHHVLCGPLELVETFLTPRRRPSFVRKRVTR</sequence>
<organism evidence="1 2">
    <name type="scientific">Rhizobium etli (strain CIAT 652)</name>
    <dbReference type="NCBI Taxonomy" id="491916"/>
    <lineage>
        <taxon>Bacteria</taxon>
        <taxon>Pseudomonadati</taxon>
        <taxon>Pseudomonadota</taxon>
        <taxon>Alphaproteobacteria</taxon>
        <taxon>Hyphomicrobiales</taxon>
        <taxon>Rhizobiaceae</taxon>
        <taxon>Rhizobium/Agrobacterium group</taxon>
        <taxon>Rhizobium</taxon>
    </lineage>
</organism>
<accession>B3PVM4</accession>
<dbReference type="Proteomes" id="UP000008817">
    <property type="component" value="Chromosome"/>
</dbReference>
<dbReference type="HOGENOM" id="CLU_578555_0_0_5"/>
<protein>
    <recommendedName>
        <fullName evidence="3">DUF4145 domain-containing protein</fullName>
    </recommendedName>
</protein>
<evidence type="ECO:0008006" key="3">
    <source>
        <dbReference type="Google" id="ProtNLM"/>
    </source>
</evidence>
<evidence type="ECO:0000313" key="2">
    <source>
        <dbReference type="Proteomes" id="UP000008817"/>
    </source>
</evidence>
<evidence type="ECO:0000313" key="1">
    <source>
        <dbReference type="EMBL" id="ACE92244.1"/>
    </source>
</evidence>
<dbReference type="eggNOG" id="ENOG5030TEP">
    <property type="taxonomic scope" value="Bacteria"/>
</dbReference>
<dbReference type="EMBL" id="CP001074">
    <property type="protein sequence ID" value="ACE92244.1"/>
    <property type="molecule type" value="Genomic_DNA"/>
</dbReference>
<gene>
    <name evidence="1" type="ordered locus">RHECIAT_CH0003296</name>
</gene>
<proteinExistence type="predicted"/>